<keyword evidence="3" id="KW-1185">Reference proteome</keyword>
<feature type="transmembrane region" description="Helical" evidence="1">
    <location>
        <begin position="93"/>
        <end position="116"/>
    </location>
</feature>
<comment type="caution">
    <text evidence="2">The sequence shown here is derived from an EMBL/GenBank/DDBJ whole genome shotgun (WGS) entry which is preliminary data.</text>
</comment>
<accession>A0A5N6L6G3</accession>
<keyword evidence="1" id="KW-0472">Membrane</keyword>
<sequence length="124" mass="14968">MRHAKIQPVIMSHEPLQLRLAENWEENYGSGRRRHGREFWYARREFLKSYQFSEQNGSREKLKRWAKELNELVNGVVSDIRRQMSRRRVGIRAYRFTLALPSHLVLLTVRCFTPWLNKKDCLQP</sequence>
<dbReference type="Proteomes" id="UP000327013">
    <property type="component" value="Unassembled WGS sequence"/>
</dbReference>
<keyword evidence="1" id="KW-1133">Transmembrane helix</keyword>
<evidence type="ECO:0000313" key="3">
    <source>
        <dbReference type="Proteomes" id="UP000327013"/>
    </source>
</evidence>
<dbReference type="EMBL" id="VIBQ01000174">
    <property type="protein sequence ID" value="KAB9210364.1"/>
    <property type="molecule type" value="Genomic_DNA"/>
</dbReference>
<reference evidence="2 3" key="1">
    <citation type="submission" date="2019-06" db="EMBL/GenBank/DDBJ databases">
        <title>A chromosomal-level reference genome of Carpinus fangiana (Coryloideae, Betulaceae).</title>
        <authorList>
            <person name="Yang X."/>
            <person name="Wang Z."/>
            <person name="Zhang L."/>
            <person name="Hao G."/>
            <person name="Liu J."/>
            <person name="Yang Y."/>
        </authorList>
    </citation>
    <scope>NUCLEOTIDE SEQUENCE [LARGE SCALE GENOMIC DNA]</scope>
    <source>
        <strain evidence="2">Cfa_2016G</strain>
        <tissue evidence="2">Leaf</tissue>
    </source>
</reference>
<evidence type="ECO:0000313" key="2">
    <source>
        <dbReference type="EMBL" id="KAB9210364.1"/>
    </source>
</evidence>
<evidence type="ECO:0000256" key="1">
    <source>
        <dbReference type="SAM" id="Phobius"/>
    </source>
</evidence>
<proteinExistence type="predicted"/>
<dbReference type="AlphaFoldDB" id="A0A5N6L6G3"/>
<name>A0A5N6L6G3_9ROSI</name>
<keyword evidence="1" id="KW-0812">Transmembrane</keyword>
<organism evidence="2 3">
    <name type="scientific">Carpinus fangiana</name>
    <dbReference type="NCBI Taxonomy" id="176857"/>
    <lineage>
        <taxon>Eukaryota</taxon>
        <taxon>Viridiplantae</taxon>
        <taxon>Streptophyta</taxon>
        <taxon>Embryophyta</taxon>
        <taxon>Tracheophyta</taxon>
        <taxon>Spermatophyta</taxon>
        <taxon>Magnoliopsida</taxon>
        <taxon>eudicotyledons</taxon>
        <taxon>Gunneridae</taxon>
        <taxon>Pentapetalae</taxon>
        <taxon>rosids</taxon>
        <taxon>fabids</taxon>
        <taxon>Fagales</taxon>
        <taxon>Betulaceae</taxon>
        <taxon>Carpinus</taxon>
    </lineage>
</organism>
<gene>
    <name evidence="2" type="ORF">FH972_027010</name>
</gene>
<dbReference type="OrthoDB" id="1653623at2759"/>
<protein>
    <submittedName>
        <fullName evidence="2">Uncharacterized protein</fullName>
    </submittedName>
</protein>